<evidence type="ECO:0000313" key="1">
    <source>
        <dbReference type="EMBL" id="KAL3785999.1"/>
    </source>
</evidence>
<evidence type="ECO:0000313" key="2">
    <source>
        <dbReference type="Proteomes" id="UP001530400"/>
    </source>
</evidence>
<accession>A0ABD3PE84</accession>
<dbReference type="EMBL" id="JALLPJ020000670">
    <property type="protein sequence ID" value="KAL3785999.1"/>
    <property type="molecule type" value="Genomic_DNA"/>
</dbReference>
<proteinExistence type="predicted"/>
<comment type="caution">
    <text evidence="1">The sequence shown here is derived from an EMBL/GenBank/DDBJ whole genome shotgun (WGS) entry which is preliminary data.</text>
</comment>
<dbReference type="Proteomes" id="UP001530400">
    <property type="component" value="Unassembled WGS sequence"/>
</dbReference>
<reference evidence="1 2" key="1">
    <citation type="submission" date="2024-10" db="EMBL/GenBank/DDBJ databases">
        <title>Updated reference genomes for cyclostephanoid diatoms.</title>
        <authorList>
            <person name="Roberts W.R."/>
            <person name="Alverson A.J."/>
        </authorList>
    </citation>
    <scope>NUCLEOTIDE SEQUENCE [LARGE SCALE GENOMIC DNA]</scope>
    <source>
        <strain evidence="1 2">AJA010-31</strain>
    </source>
</reference>
<sequence>MANALYAADKSDDDFHRGIAGIELAMSLIVGGKPLVSSKMPSGHVQMLRDFFDEDSGKVHMSVPNSAAAEEATKYIER</sequence>
<protein>
    <submittedName>
        <fullName evidence="1">Uncharacterized protein</fullName>
    </submittedName>
</protein>
<organism evidence="1 2">
    <name type="scientific">Cyclotella atomus</name>
    <dbReference type="NCBI Taxonomy" id="382360"/>
    <lineage>
        <taxon>Eukaryota</taxon>
        <taxon>Sar</taxon>
        <taxon>Stramenopiles</taxon>
        <taxon>Ochrophyta</taxon>
        <taxon>Bacillariophyta</taxon>
        <taxon>Coscinodiscophyceae</taxon>
        <taxon>Thalassiosirophycidae</taxon>
        <taxon>Stephanodiscales</taxon>
        <taxon>Stephanodiscaceae</taxon>
        <taxon>Cyclotella</taxon>
    </lineage>
</organism>
<name>A0ABD3PE84_9STRA</name>
<dbReference type="AlphaFoldDB" id="A0ABD3PE84"/>
<keyword evidence="2" id="KW-1185">Reference proteome</keyword>
<gene>
    <name evidence="1" type="ORF">ACHAWO_012197</name>
</gene>